<sequence length="84" mass="9784">MALFIPESELALIGYRWPDAPKIVFECSFVERVALWKEGYSVDAIPVNEAVKMKAELDKVRKQRKTPPWQQMKFHHSQPSDLAR</sequence>
<evidence type="ECO:0000313" key="2">
    <source>
        <dbReference type="EMBL" id="QHU24524.1"/>
    </source>
</evidence>
<geneLocation type="plasmid" evidence="2">
    <name>pNK546b</name>
</geneLocation>
<reference evidence="2" key="1">
    <citation type="submission" date="2019-10" db="EMBL/GenBank/DDBJ databases">
        <title>Extensively Drug-Resistant Pseudomonas aeruginosa ST664 clone carrying KPC-2-encoding megaplasmid in a burn clinic.</title>
        <authorList>
            <person name="Li Z."/>
            <person name="Cai Z."/>
            <person name="Cai Z."/>
            <person name="Zhang Y."/>
            <person name="Fu T."/>
            <person name="Jin Y."/>
            <person name="Cheng Z."/>
            <person name="Jin S."/>
            <person name="Wu W."/>
            <person name="Yang L."/>
            <person name="Bai F."/>
        </authorList>
    </citation>
    <scope>NUCLEOTIDE SEQUENCE</scope>
    <source>
        <strain evidence="2">NK546</strain>
        <plasmid evidence="2">pNK546b</plasmid>
    </source>
</reference>
<keyword evidence="2" id="KW-0614">Plasmid</keyword>
<organism evidence="2">
    <name type="scientific">Pseudomonas aeruginosa</name>
    <dbReference type="NCBI Taxonomy" id="287"/>
    <lineage>
        <taxon>Bacteria</taxon>
        <taxon>Pseudomonadati</taxon>
        <taxon>Pseudomonadota</taxon>
        <taxon>Gammaproteobacteria</taxon>
        <taxon>Pseudomonadales</taxon>
        <taxon>Pseudomonadaceae</taxon>
        <taxon>Pseudomonas</taxon>
    </lineage>
</organism>
<feature type="region of interest" description="Disordered" evidence="1">
    <location>
        <begin position="61"/>
        <end position="84"/>
    </location>
</feature>
<proteinExistence type="predicted"/>
<dbReference type="EMBL" id="MN583270">
    <property type="protein sequence ID" value="QHU24524.1"/>
    <property type="molecule type" value="Genomic_DNA"/>
</dbReference>
<dbReference type="RefSeq" id="WP_044265834.1">
    <property type="nucleotide sequence ID" value="NZ_BSAO01000026.1"/>
</dbReference>
<name>A0A6C0L6J4_PSEAI</name>
<dbReference type="AlphaFoldDB" id="A0A6C0L6J4"/>
<evidence type="ECO:0000256" key="1">
    <source>
        <dbReference type="SAM" id="MobiDB-lite"/>
    </source>
</evidence>
<protein>
    <submittedName>
        <fullName evidence="2">Uncharacterized protein</fullName>
    </submittedName>
</protein>
<accession>A0A6C0L6J4</accession>